<organism evidence="1 2">
    <name type="scientific">Ricinus communis</name>
    <name type="common">Castor bean</name>
    <dbReference type="NCBI Taxonomy" id="3988"/>
    <lineage>
        <taxon>Eukaryota</taxon>
        <taxon>Viridiplantae</taxon>
        <taxon>Streptophyta</taxon>
        <taxon>Embryophyta</taxon>
        <taxon>Tracheophyta</taxon>
        <taxon>Spermatophyta</taxon>
        <taxon>Magnoliopsida</taxon>
        <taxon>eudicotyledons</taxon>
        <taxon>Gunneridae</taxon>
        <taxon>Pentapetalae</taxon>
        <taxon>rosids</taxon>
        <taxon>fabids</taxon>
        <taxon>Malpighiales</taxon>
        <taxon>Euphorbiaceae</taxon>
        <taxon>Acalyphoideae</taxon>
        <taxon>Acalypheae</taxon>
        <taxon>Ricinus</taxon>
    </lineage>
</organism>
<evidence type="ECO:0000313" key="1">
    <source>
        <dbReference type="EMBL" id="EEF39571.1"/>
    </source>
</evidence>
<name>B9SA54_RICCO</name>
<dbReference type="AlphaFoldDB" id="B9SA54"/>
<dbReference type="STRING" id="3988.B9SA54"/>
<keyword evidence="2" id="KW-1185">Reference proteome</keyword>
<gene>
    <name evidence="1" type="ORF">RCOM_0185510</name>
</gene>
<protein>
    <submittedName>
        <fullName evidence="1">Calcium ion binding protein, putative</fullName>
    </submittedName>
</protein>
<proteinExistence type="predicted"/>
<evidence type="ECO:0000313" key="2">
    <source>
        <dbReference type="Proteomes" id="UP000008311"/>
    </source>
</evidence>
<dbReference type="InParanoid" id="B9SA54"/>
<dbReference type="SUPFAM" id="SSF57850">
    <property type="entry name" value="RING/U-box"/>
    <property type="match status" value="1"/>
</dbReference>
<dbReference type="Proteomes" id="UP000008311">
    <property type="component" value="Unassembled WGS sequence"/>
</dbReference>
<reference evidence="2" key="1">
    <citation type="journal article" date="2010" name="Nat. Biotechnol.">
        <title>Draft genome sequence of the oilseed species Ricinus communis.</title>
        <authorList>
            <person name="Chan A.P."/>
            <person name="Crabtree J."/>
            <person name="Zhao Q."/>
            <person name="Lorenzi H."/>
            <person name="Orvis J."/>
            <person name="Puiu D."/>
            <person name="Melake-Berhan A."/>
            <person name="Jones K.M."/>
            <person name="Redman J."/>
            <person name="Chen G."/>
            <person name="Cahoon E.B."/>
            <person name="Gedil M."/>
            <person name="Stanke M."/>
            <person name="Haas B.J."/>
            <person name="Wortman J.R."/>
            <person name="Fraser-Liggett C.M."/>
            <person name="Ravel J."/>
            <person name="Rabinowicz P.D."/>
        </authorList>
    </citation>
    <scope>NUCLEOTIDE SEQUENCE [LARGE SCALE GENOMIC DNA]</scope>
    <source>
        <strain evidence="2">cv. Hale</strain>
    </source>
</reference>
<accession>B9SA54</accession>
<dbReference type="EMBL" id="EQ973900">
    <property type="protein sequence ID" value="EEF39571.1"/>
    <property type="molecule type" value="Genomic_DNA"/>
</dbReference>
<sequence>MDEILKAALAYFEFGNHEFKKGTLHFLEMLDHCTDGTIGQFEEFLRERGHEPLSPGILKELGKKLDDHLGFNDFLVLLYVVKTRRPCCDLCQAFLKGLYFTCAVCFDEEEKTFNMCLDCTSKQKTCPQGHALFIDNFALLHSKSKAIELQLVSCSSDIACGGHLTTFPLFFF</sequence>